<dbReference type="RefSeq" id="WP_138085318.1">
    <property type="nucleotide sequence ID" value="NZ_VAUV01000004.1"/>
</dbReference>
<evidence type="ECO:0000313" key="2">
    <source>
        <dbReference type="Proteomes" id="UP000306196"/>
    </source>
</evidence>
<gene>
    <name evidence="1" type="ORF">FEM03_06185</name>
</gene>
<dbReference type="OrthoDB" id="9804086at2"/>
<dbReference type="Proteomes" id="UP000306196">
    <property type="component" value="Unassembled WGS sequence"/>
</dbReference>
<dbReference type="AlphaFoldDB" id="A0A5R8KHD8"/>
<reference evidence="1 2" key="1">
    <citation type="submission" date="2019-05" db="EMBL/GenBank/DDBJ databases">
        <title>Verrucobacter flavum gen. nov., sp. nov. a new member of the family Verrucomicrobiaceae.</title>
        <authorList>
            <person name="Szuroczki S."/>
            <person name="Abbaszade G."/>
            <person name="Szabo A."/>
            <person name="Felfoldi T."/>
            <person name="Schumann P."/>
            <person name="Boka K."/>
            <person name="Keki Z."/>
            <person name="Toumi M."/>
            <person name="Toth E."/>
        </authorList>
    </citation>
    <scope>NUCLEOTIDE SEQUENCE [LARGE SCALE GENOMIC DNA]</scope>
    <source>
        <strain evidence="1 2">MG-N-17</strain>
    </source>
</reference>
<dbReference type="EMBL" id="VAUV01000004">
    <property type="protein sequence ID" value="TLD71724.1"/>
    <property type="molecule type" value="Genomic_DNA"/>
</dbReference>
<comment type="caution">
    <text evidence="1">The sequence shown here is derived from an EMBL/GenBank/DDBJ whole genome shotgun (WGS) entry which is preliminary data.</text>
</comment>
<name>A0A5R8KHD8_9BACT</name>
<organism evidence="1 2">
    <name type="scientific">Phragmitibacter flavus</name>
    <dbReference type="NCBI Taxonomy" id="2576071"/>
    <lineage>
        <taxon>Bacteria</taxon>
        <taxon>Pseudomonadati</taxon>
        <taxon>Verrucomicrobiota</taxon>
        <taxon>Verrucomicrobiia</taxon>
        <taxon>Verrucomicrobiales</taxon>
        <taxon>Verrucomicrobiaceae</taxon>
        <taxon>Phragmitibacter</taxon>
    </lineage>
</organism>
<protein>
    <submittedName>
        <fullName evidence="1">Uncharacterized protein</fullName>
    </submittedName>
</protein>
<accession>A0A5R8KHD8</accession>
<sequence length="122" mass="13289">MPGNTFSSPNFAFLGQQNAHLLRLASQAEAFCFKEPDLELSGLASRENTTAFHLVRKSANAAVRSGEATQSQALQSLKLTRAIAIWFHRLKHPTFQPGPFTAPLTPVDAREALTALTKSGIR</sequence>
<proteinExistence type="predicted"/>
<evidence type="ECO:0000313" key="1">
    <source>
        <dbReference type="EMBL" id="TLD71724.1"/>
    </source>
</evidence>
<keyword evidence="2" id="KW-1185">Reference proteome</keyword>